<dbReference type="AlphaFoldDB" id="A0A0D2MP24"/>
<protein>
    <recommendedName>
        <fullName evidence="9">CNNM transmembrane domain-containing protein</fullName>
    </recommendedName>
</protein>
<dbReference type="KEGG" id="mng:MNEG_3516"/>
<dbReference type="InterPro" id="IPR046342">
    <property type="entry name" value="CBS_dom_sf"/>
</dbReference>
<dbReference type="PROSITE" id="PS51846">
    <property type="entry name" value="CNNM"/>
    <property type="match status" value="1"/>
</dbReference>
<dbReference type="GO" id="GO:0030026">
    <property type="term" value="P:intracellular manganese ion homeostasis"/>
    <property type="evidence" value="ECO:0007669"/>
    <property type="project" value="TreeGrafter"/>
</dbReference>
<dbReference type="GO" id="GO:0016020">
    <property type="term" value="C:membrane"/>
    <property type="evidence" value="ECO:0007669"/>
    <property type="project" value="UniProtKB-UniRule"/>
</dbReference>
<evidence type="ECO:0008006" key="9">
    <source>
        <dbReference type="Google" id="ProtNLM"/>
    </source>
</evidence>
<dbReference type="Proteomes" id="UP000054498">
    <property type="component" value="Unassembled WGS sequence"/>
</dbReference>
<keyword evidence="3 4" id="KW-0812">Transmembrane</keyword>
<dbReference type="GO" id="GO:0010960">
    <property type="term" value="P:magnesium ion homeostasis"/>
    <property type="evidence" value="ECO:0007669"/>
    <property type="project" value="InterPro"/>
</dbReference>
<reference evidence="7 8" key="1">
    <citation type="journal article" date="2013" name="BMC Genomics">
        <title>Reconstruction of the lipid metabolism for the microalga Monoraphidium neglectum from its genome sequence reveals characteristics suitable for biofuel production.</title>
        <authorList>
            <person name="Bogen C."/>
            <person name="Al-Dilaimi A."/>
            <person name="Albersmeier A."/>
            <person name="Wichmann J."/>
            <person name="Grundmann M."/>
            <person name="Rupp O."/>
            <person name="Lauersen K.J."/>
            <person name="Blifernez-Klassen O."/>
            <person name="Kalinowski J."/>
            <person name="Goesmann A."/>
            <person name="Mussgnug J.H."/>
            <person name="Kruse O."/>
        </authorList>
    </citation>
    <scope>NUCLEOTIDE SEQUENCE [LARGE SCALE GENOMIC DNA]</scope>
    <source>
        <strain evidence="7 8">SAG 48.87</strain>
    </source>
</reference>
<dbReference type="GeneID" id="25736394"/>
<keyword evidence="3 4" id="KW-1133">Transmembrane helix</keyword>
<dbReference type="RefSeq" id="XP_013903464.1">
    <property type="nucleotide sequence ID" value="XM_014048010.1"/>
</dbReference>
<evidence type="ECO:0000256" key="4">
    <source>
        <dbReference type="SAM" id="Phobius"/>
    </source>
</evidence>
<dbReference type="Pfam" id="PF01595">
    <property type="entry name" value="CNNM"/>
    <property type="match status" value="2"/>
</dbReference>
<dbReference type="SUPFAM" id="SSF54631">
    <property type="entry name" value="CBS-domain pair"/>
    <property type="match status" value="1"/>
</dbReference>
<dbReference type="PANTHER" id="PTHR12064:SF97">
    <property type="entry name" value="METAL TRANSPORTER CNNM-5"/>
    <property type="match status" value="1"/>
</dbReference>
<proteinExistence type="predicted"/>
<dbReference type="InterPro" id="IPR045095">
    <property type="entry name" value="ACDP"/>
</dbReference>
<sequence>MEVGYAVTVTFLVLFSGVFSGLTLGLLSLDRLELEVLRRSGTPLEQKRAAKLLPLVSNPHWLLCTLLPIFLDKLLDPVAAILLSVTAILLFGEIIPQAICSRHGVAVGASVAPVVRMLMWVCAPVSWPLGWVLHKALGREDPLFPRQHLQTILSLHGQDAGMGGTLTADEVAVMSGALELTMKTASVAMTPLSKVFAISENAALDDTLVDDILASGYSRIPVTRDDDRTQIVGLILVKELLELLRRWSGKGDPPRVRELRVRPVPRLPAMAPLYDVLRFFKM</sequence>
<keyword evidence="1" id="KW-0677">Repeat</keyword>
<feature type="domain" description="CBS" evidence="5">
    <location>
        <begin position="189"/>
        <end position="253"/>
    </location>
</feature>
<evidence type="ECO:0000256" key="3">
    <source>
        <dbReference type="PROSITE-ProRule" id="PRU01193"/>
    </source>
</evidence>
<dbReference type="PANTHER" id="PTHR12064">
    <property type="entry name" value="METAL TRANSPORTER CNNM"/>
    <property type="match status" value="1"/>
</dbReference>
<dbReference type="STRING" id="145388.A0A0D2MP24"/>
<dbReference type="EMBL" id="KK100663">
    <property type="protein sequence ID" value="KIZ04445.1"/>
    <property type="molecule type" value="Genomic_DNA"/>
</dbReference>
<gene>
    <name evidence="7" type="ORF">MNEG_3516</name>
</gene>
<organism evidence="7 8">
    <name type="scientific">Monoraphidium neglectum</name>
    <dbReference type="NCBI Taxonomy" id="145388"/>
    <lineage>
        <taxon>Eukaryota</taxon>
        <taxon>Viridiplantae</taxon>
        <taxon>Chlorophyta</taxon>
        <taxon>core chlorophytes</taxon>
        <taxon>Chlorophyceae</taxon>
        <taxon>CS clade</taxon>
        <taxon>Sphaeropleales</taxon>
        <taxon>Selenastraceae</taxon>
        <taxon>Monoraphidium</taxon>
    </lineage>
</organism>
<name>A0A0D2MP24_9CHLO</name>
<evidence type="ECO:0000313" key="8">
    <source>
        <dbReference type="Proteomes" id="UP000054498"/>
    </source>
</evidence>
<feature type="domain" description="CNNM transmembrane" evidence="6">
    <location>
        <begin position="1"/>
        <end position="170"/>
    </location>
</feature>
<evidence type="ECO:0000313" key="7">
    <source>
        <dbReference type="EMBL" id="KIZ04445.1"/>
    </source>
</evidence>
<dbReference type="InterPro" id="IPR000644">
    <property type="entry name" value="CBS_dom"/>
</dbReference>
<dbReference type="OrthoDB" id="5353557at2759"/>
<dbReference type="GO" id="GO:0005737">
    <property type="term" value="C:cytoplasm"/>
    <property type="evidence" value="ECO:0007669"/>
    <property type="project" value="TreeGrafter"/>
</dbReference>
<evidence type="ECO:0000259" key="5">
    <source>
        <dbReference type="PROSITE" id="PS51371"/>
    </source>
</evidence>
<keyword evidence="3 4" id="KW-0472">Membrane</keyword>
<evidence type="ECO:0000256" key="1">
    <source>
        <dbReference type="ARBA" id="ARBA00022737"/>
    </source>
</evidence>
<feature type="transmembrane region" description="Helical" evidence="4">
    <location>
        <begin position="6"/>
        <end position="29"/>
    </location>
</feature>
<dbReference type="InterPro" id="IPR002550">
    <property type="entry name" value="CNNM"/>
</dbReference>
<accession>A0A0D2MP24</accession>
<evidence type="ECO:0000259" key="6">
    <source>
        <dbReference type="PROSITE" id="PS51846"/>
    </source>
</evidence>
<dbReference type="PROSITE" id="PS51371">
    <property type="entry name" value="CBS"/>
    <property type="match status" value="1"/>
</dbReference>
<evidence type="ECO:0000256" key="2">
    <source>
        <dbReference type="PROSITE-ProRule" id="PRU00703"/>
    </source>
</evidence>
<keyword evidence="8" id="KW-1185">Reference proteome</keyword>
<keyword evidence="2" id="KW-0129">CBS domain</keyword>
<dbReference type="Gene3D" id="3.10.580.10">
    <property type="entry name" value="CBS-domain"/>
    <property type="match status" value="1"/>
</dbReference>